<protein>
    <submittedName>
        <fullName evidence="2">Uncharacterized protein</fullName>
    </submittedName>
</protein>
<evidence type="ECO:0000313" key="2">
    <source>
        <dbReference type="EMBL" id="CAD8213420.1"/>
    </source>
</evidence>
<evidence type="ECO:0000313" key="1">
    <source>
        <dbReference type="EMBL" id="CAD8213418.1"/>
    </source>
</evidence>
<reference evidence="2" key="1">
    <citation type="submission" date="2021-01" db="EMBL/GenBank/DDBJ databases">
        <authorList>
            <consortium name="Genoscope - CEA"/>
            <person name="William W."/>
        </authorList>
    </citation>
    <scope>NUCLEOTIDE SEQUENCE</scope>
</reference>
<comment type="caution">
    <text evidence="2">The sequence shown here is derived from an EMBL/GenBank/DDBJ whole genome shotgun (WGS) entry which is preliminary data.</text>
</comment>
<dbReference type="Proteomes" id="UP000689195">
    <property type="component" value="Unassembled WGS sequence"/>
</dbReference>
<dbReference type="AlphaFoldDB" id="A0A8S1YH96"/>
<keyword evidence="3" id="KW-1185">Reference proteome</keyword>
<gene>
    <name evidence="1" type="ORF">PPENT_87.1.T1780025</name>
    <name evidence="2" type="ORF">PPENT_87.1.T1780026</name>
</gene>
<dbReference type="EMBL" id="CAJJDO010000178">
    <property type="protein sequence ID" value="CAD8213418.1"/>
    <property type="molecule type" value="Genomic_DNA"/>
</dbReference>
<name>A0A8S1YH96_9CILI</name>
<dbReference type="EMBL" id="CAJJDO010000178">
    <property type="protein sequence ID" value="CAD8213420.1"/>
    <property type="molecule type" value="Genomic_DNA"/>
</dbReference>
<proteinExistence type="predicted"/>
<organism evidence="2 3">
    <name type="scientific">Paramecium pentaurelia</name>
    <dbReference type="NCBI Taxonomy" id="43138"/>
    <lineage>
        <taxon>Eukaryota</taxon>
        <taxon>Sar</taxon>
        <taxon>Alveolata</taxon>
        <taxon>Ciliophora</taxon>
        <taxon>Intramacronucleata</taxon>
        <taxon>Oligohymenophorea</taxon>
        <taxon>Peniculida</taxon>
        <taxon>Parameciidae</taxon>
        <taxon>Paramecium</taxon>
    </lineage>
</organism>
<accession>A0A8S1YH96</accession>
<evidence type="ECO:0000313" key="3">
    <source>
        <dbReference type="Proteomes" id="UP000689195"/>
    </source>
</evidence>
<sequence>METFKMVQNVLFCHKYTMCNALSPLVFPYLKILIPRDSSYHQVVCFSQDFFRSFFFFIQVFNSFLNVFYKGFDFLIFIYKFWISIYELQPKMRAIRIAGFFHRLIQIFINQFFGELIKVNKGLMILKLNFSLDCVFFYNFEMLNSLNLIIFSPIIDENKFDNDQQKYFKQQNAQT</sequence>